<dbReference type="SUPFAM" id="SSF48371">
    <property type="entry name" value="ARM repeat"/>
    <property type="match status" value="1"/>
</dbReference>
<keyword evidence="1" id="KW-0472">Membrane</keyword>
<feature type="transmembrane region" description="Helical" evidence="1">
    <location>
        <begin position="658"/>
        <end position="681"/>
    </location>
</feature>
<gene>
    <name evidence="2" type="ORF">HCC36_11060</name>
</gene>
<evidence type="ECO:0000313" key="3">
    <source>
        <dbReference type="Proteomes" id="UP000543005"/>
    </source>
</evidence>
<organism evidence="2 3">
    <name type="scientific">Listeria booriae</name>
    <dbReference type="NCBI Taxonomy" id="1552123"/>
    <lineage>
        <taxon>Bacteria</taxon>
        <taxon>Bacillati</taxon>
        <taxon>Bacillota</taxon>
        <taxon>Bacilli</taxon>
        <taxon>Bacillales</taxon>
        <taxon>Listeriaceae</taxon>
        <taxon>Listeria</taxon>
    </lineage>
</organism>
<feature type="transmembrane region" description="Helical" evidence="1">
    <location>
        <begin position="783"/>
        <end position="806"/>
    </location>
</feature>
<dbReference type="InterPro" id="IPR016024">
    <property type="entry name" value="ARM-type_fold"/>
</dbReference>
<dbReference type="Proteomes" id="UP000543005">
    <property type="component" value="Unassembled WGS sequence"/>
</dbReference>
<evidence type="ECO:0000313" key="2">
    <source>
        <dbReference type="EMBL" id="MBC2293768.1"/>
    </source>
</evidence>
<feature type="transmembrane region" description="Helical" evidence="1">
    <location>
        <begin position="813"/>
        <end position="835"/>
    </location>
</feature>
<dbReference type="RefSeq" id="WP_185629533.1">
    <property type="nucleotide sequence ID" value="NZ_JAARZT010000020.1"/>
</dbReference>
<feature type="transmembrane region" description="Helical" evidence="1">
    <location>
        <begin position="348"/>
        <end position="381"/>
    </location>
</feature>
<proteinExistence type="predicted"/>
<reference evidence="2 3" key="1">
    <citation type="submission" date="2020-03" db="EMBL/GenBank/DDBJ databases">
        <title>Soil Listeria distribution.</title>
        <authorList>
            <person name="Liao J."/>
            <person name="Wiedmann M."/>
        </authorList>
    </citation>
    <scope>NUCLEOTIDE SEQUENCE [LARGE SCALE GENOMIC DNA]</scope>
    <source>
        <strain evidence="2 3">FSL L7-0051</strain>
    </source>
</reference>
<feature type="transmembrane region" description="Helical" evidence="1">
    <location>
        <begin position="760"/>
        <end position="777"/>
    </location>
</feature>
<accession>A0A842FT69</accession>
<keyword evidence="1" id="KW-0812">Transmembrane</keyword>
<feature type="transmembrane region" description="Helical" evidence="1">
    <location>
        <begin position="228"/>
        <end position="247"/>
    </location>
</feature>
<evidence type="ECO:0008006" key="4">
    <source>
        <dbReference type="Google" id="ProtNLM"/>
    </source>
</evidence>
<feature type="transmembrane region" description="Helical" evidence="1">
    <location>
        <begin position="275"/>
        <end position="294"/>
    </location>
</feature>
<sequence>MANRGADGKIIIDTEIDKSGIKHDAKDIERELAGMGKTISKDSNRYTKDMANNFEYYGRSVRRVYRGQSEEARRMHGEMKQAYMEQRMSLYKYKDQLIASKYAFFQLGKSAKTFSGTSKQFMSQVEAQGRVHKKVMDDMIKNNEMMKNQLIQSVGTIIVRTTQATRISENFTRMKNPMYQVNKGALAIADGLNQIAMRGQPAVLALKMLGPTANMKQLQDMTMMIGQGIMRVTMVALAATVTAAKFYSTLHKGAMESNKAYATAFTSMKKSIREAFEPLFQVFAAVMVPTFNFIKRLADMIVKFNEAHPKIAKFVAAILMLIPALTLLLSPLAIGIGLIAGFQAALGAAWMIIGPFITGMAAMSGTVLLVAAAITGAVVAFRHFNKEGKPLNNLLKNLAGSFKAVGGIIKAFFTGNMADISKFNKQLHNMLPKDIADGIFNSLTYILQGIEKVRMGVIGFTKVITGSFKSVADLDKYFQGVFGAEGTARIMKFGTAVRNSLISTMQMFAMIGQKAMQSGVIVGGMVKAFFTNNTKEIISLNKQLHNIFPPSIADGIFNSLITVLQGIDKLRMGIVAIAKVATGSFSSIADLDKYLQGAFGGKGTALILKFGNVIKSVFASVGSIFADFKNKIGAIWKAIQTAFSGGGFEPLINEVKDLIPSLIAAIVGGLPGLIIAGGSMIEKILQGMGTSIPELIGQAAKIINSIIAQIGKHLPDLIQMGAQILTNIISGITSVLPSILGVATNIINTFISTISPLIPILIKVGVAILTALINGIVEVLPTLIGVALQVIQTLLDALIPLIPIILNAGKDILMALIEGIISILPAIIETTIQVIRTLLDSLIPLLPTIMQAGIDILLALIDGIIEILPTLLDAALQIIITLFDALIDNLPKIIDAGVKTLIALIDGIVKFLPKLITAALTLIIKLVQGLIQNMPKINEAGRKILLAIVKGILSLIWELTKLGAKLIWELIKGVSGAKRKLMDAAANVVKGAFDTALGWAKSFFGVGESMGNQLAAGFRSAGEKMGNIAASVAQKAMSAAKISLGNAAGINGSHESGLNYVPFDGYIAELHKGERVLTAEEAKLYNAQERSGVFSSLKMPDMTKIRQPDVSGFANLATPSYSAPGPNETNNDQSVNVTFTGNIIVRNDDDIRRIGNELGSQINRDRRRLDR</sequence>
<dbReference type="AlphaFoldDB" id="A0A842FT69"/>
<name>A0A842FT69_9LIST</name>
<keyword evidence="1" id="KW-1133">Transmembrane helix</keyword>
<evidence type="ECO:0000256" key="1">
    <source>
        <dbReference type="SAM" id="Phobius"/>
    </source>
</evidence>
<dbReference type="EMBL" id="JAARZT010000020">
    <property type="protein sequence ID" value="MBC2293768.1"/>
    <property type="molecule type" value="Genomic_DNA"/>
</dbReference>
<feature type="transmembrane region" description="Helical" evidence="1">
    <location>
        <begin position="724"/>
        <end position="748"/>
    </location>
</feature>
<protein>
    <recommendedName>
        <fullName evidence="4">Tail protein</fullName>
    </recommendedName>
</protein>
<feature type="transmembrane region" description="Helical" evidence="1">
    <location>
        <begin position="314"/>
        <end position="342"/>
    </location>
</feature>
<comment type="caution">
    <text evidence="2">The sequence shown here is derived from an EMBL/GenBank/DDBJ whole genome shotgun (WGS) entry which is preliminary data.</text>
</comment>